<accession>A0A399CVX7</accession>
<sequence>MLFLISGLCPLKAQKLEKVWEISDGLKTPESVLFDAERAIIYVSNINGNPTEKNGVGFISILNADGSMKEPEWVKNLNAPKGMAVYDGKLYVSDIDQLVEIDIEKGKILSRYYAPGAVFLNDVAAGTDGKVFVSDTRTAKIYLLDQGSLTLWMEGDPFESPNGLFIEEGKLFVGDKNIYEVDIKTKLVSQIISDAGGVDGLEKNNEGEFVFSNWPGRIFIHRNGKNIKLLDTTEQELNTADLDFALDQGLVLVPTFFDNRVVAYRIVD</sequence>
<protein>
    <submittedName>
        <fullName evidence="1">Gluconolaconase</fullName>
    </submittedName>
</protein>
<dbReference type="Proteomes" id="UP000266441">
    <property type="component" value="Unassembled WGS sequence"/>
</dbReference>
<dbReference type="EMBL" id="QWET01000019">
    <property type="protein sequence ID" value="RIH63547.1"/>
    <property type="molecule type" value="Genomic_DNA"/>
</dbReference>
<dbReference type="Gene3D" id="2.120.10.30">
    <property type="entry name" value="TolB, C-terminal domain"/>
    <property type="match status" value="1"/>
</dbReference>
<evidence type="ECO:0000313" key="1">
    <source>
        <dbReference type="EMBL" id="RIH63547.1"/>
    </source>
</evidence>
<comment type="caution">
    <text evidence="1">The sequence shown here is derived from an EMBL/GenBank/DDBJ whole genome shotgun (WGS) entry which is preliminary data.</text>
</comment>
<dbReference type="SUPFAM" id="SSF101898">
    <property type="entry name" value="NHL repeat"/>
    <property type="match status" value="1"/>
</dbReference>
<reference evidence="1 2" key="1">
    <citation type="journal article" date="2015" name="Int. J. Syst. Evol. Microbiol.">
        <title>Mariniphaga sediminis sp. nov., isolated from coastal sediment.</title>
        <authorList>
            <person name="Wang F.Q."/>
            <person name="Shen Q.Y."/>
            <person name="Chen G.J."/>
            <person name="Du Z.J."/>
        </authorList>
    </citation>
    <scope>NUCLEOTIDE SEQUENCE [LARGE SCALE GENOMIC DNA]</scope>
    <source>
        <strain evidence="1 2">SY21</strain>
    </source>
</reference>
<dbReference type="AlphaFoldDB" id="A0A399CVX7"/>
<gene>
    <name evidence="1" type="ORF">D1164_19145</name>
</gene>
<dbReference type="InterPro" id="IPR011042">
    <property type="entry name" value="6-blade_b-propeller_TolB-like"/>
</dbReference>
<proteinExistence type="predicted"/>
<evidence type="ECO:0000313" key="2">
    <source>
        <dbReference type="Proteomes" id="UP000266441"/>
    </source>
</evidence>
<organism evidence="1 2">
    <name type="scientific">Mariniphaga sediminis</name>
    <dbReference type="NCBI Taxonomy" id="1628158"/>
    <lineage>
        <taxon>Bacteria</taxon>
        <taxon>Pseudomonadati</taxon>
        <taxon>Bacteroidota</taxon>
        <taxon>Bacteroidia</taxon>
        <taxon>Marinilabiliales</taxon>
        <taxon>Prolixibacteraceae</taxon>
        <taxon>Mariniphaga</taxon>
    </lineage>
</organism>
<name>A0A399CVX7_9BACT</name>
<keyword evidence="2" id="KW-1185">Reference proteome</keyword>